<comment type="caution">
    <text evidence="1">The sequence shown here is derived from an EMBL/GenBank/DDBJ whole genome shotgun (WGS) entry which is preliminary data.</text>
</comment>
<dbReference type="AlphaFoldDB" id="A0A821YT50"/>
<evidence type="ECO:0000313" key="2">
    <source>
        <dbReference type="Proteomes" id="UP000663838"/>
    </source>
</evidence>
<reference evidence="1" key="1">
    <citation type="submission" date="2021-02" db="EMBL/GenBank/DDBJ databases">
        <authorList>
            <person name="Nowell W R."/>
        </authorList>
    </citation>
    <scope>NUCLEOTIDE SEQUENCE</scope>
</reference>
<organism evidence="1 2">
    <name type="scientific">Rotaria socialis</name>
    <dbReference type="NCBI Taxonomy" id="392032"/>
    <lineage>
        <taxon>Eukaryota</taxon>
        <taxon>Metazoa</taxon>
        <taxon>Spiralia</taxon>
        <taxon>Gnathifera</taxon>
        <taxon>Rotifera</taxon>
        <taxon>Eurotatoria</taxon>
        <taxon>Bdelloidea</taxon>
        <taxon>Philodinida</taxon>
        <taxon>Philodinidae</taxon>
        <taxon>Rotaria</taxon>
    </lineage>
</organism>
<dbReference type="Proteomes" id="UP000663838">
    <property type="component" value="Unassembled WGS sequence"/>
</dbReference>
<name>A0A821YT50_9BILA</name>
<feature type="non-terminal residue" evidence="1">
    <location>
        <position position="74"/>
    </location>
</feature>
<dbReference type="EMBL" id="CAJOBS010020157">
    <property type="protein sequence ID" value="CAF4968042.1"/>
    <property type="molecule type" value="Genomic_DNA"/>
</dbReference>
<protein>
    <submittedName>
        <fullName evidence="1">Uncharacterized protein</fullName>
    </submittedName>
</protein>
<accession>A0A821YT50</accession>
<proteinExistence type="predicted"/>
<sequence length="74" mass="8035">MKTSESVDRHCIAVIFEKTITHDTVSYDPCIIESNECSSTSAVPVCVDKNLKSDPTFIHSTEVGDDSVVSVNTT</sequence>
<gene>
    <name evidence="1" type="ORF">TOA249_LOCUS34461</name>
</gene>
<evidence type="ECO:0000313" key="1">
    <source>
        <dbReference type="EMBL" id="CAF4968042.1"/>
    </source>
</evidence>